<dbReference type="RefSeq" id="WP_089761740.1">
    <property type="nucleotide sequence ID" value="NZ_BKAT01000035.1"/>
</dbReference>
<evidence type="ECO:0000313" key="2">
    <source>
        <dbReference type="EMBL" id="SEA53069.1"/>
    </source>
</evidence>
<reference evidence="3" key="1">
    <citation type="submission" date="2016-10" db="EMBL/GenBank/DDBJ databases">
        <authorList>
            <person name="Varghese N."/>
            <person name="Submissions S."/>
        </authorList>
    </citation>
    <scope>NUCLEOTIDE SEQUENCE [LARGE SCALE GENOMIC DNA]</scope>
    <source>
        <strain evidence="3">DSM 23920</strain>
    </source>
</reference>
<evidence type="ECO:0000256" key="1">
    <source>
        <dbReference type="SAM" id="Phobius"/>
    </source>
</evidence>
<keyword evidence="1" id="KW-1133">Transmembrane helix</keyword>
<proteinExistence type="predicted"/>
<organism evidence="2 3">
    <name type="scientific">Chitinophaga terrae</name>
    <name type="common">ex Kim and Jung 2007</name>
    <dbReference type="NCBI Taxonomy" id="408074"/>
    <lineage>
        <taxon>Bacteria</taxon>
        <taxon>Pseudomonadati</taxon>
        <taxon>Bacteroidota</taxon>
        <taxon>Chitinophagia</taxon>
        <taxon>Chitinophagales</taxon>
        <taxon>Chitinophagaceae</taxon>
        <taxon>Chitinophaga</taxon>
    </lineage>
</organism>
<keyword evidence="1" id="KW-0472">Membrane</keyword>
<keyword evidence="1" id="KW-0812">Transmembrane</keyword>
<keyword evidence="3" id="KW-1185">Reference proteome</keyword>
<protein>
    <submittedName>
        <fullName evidence="2">Uncharacterized protein</fullName>
    </submittedName>
</protein>
<feature type="transmembrane region" description="Helical" evidence="1">
    <location>
        <begin position="22"/>
        <end position="43"/>
    </location>
</feature>
<accession>A0A1H4BYB2</accession>
<name>A0A1H4BYB2_9BACT</name>
<gene>
    <name evidence="2" type="ORF">SAMN05660909_02321</name>
</gene>
<dbReference type="AlphaFoldDB" id="A0A1H4BYB2"/>
<sequence>MEQNTVENTKDITLDKVSRSRWLFYVQLFCMLAFMLGGCYNLYKHKYAGKPDVKIQESTLYNPKYK</sequence>
<dbReference type="EMBL" id="FNRL01000009">
    <property type="protein sequence ID" value="SEA53069.1"/>
    <property type="molecule type" value="Genomic_DNA"/>
</dbReference>
<dbReference type="Proteomes" id="UP000199656">
    <property type="component" value="Unassembled WGS sequence"/>
</dbReference>
<evidence type="ECO:0000313" key="3">
    <source>
        <dbReference type="Proteomes" id="UP000199656"/>
    </source>
</evidence>
<dbReference type="STRING" id="408074.SAMN05660909_02321"/>
<dbReference type="OrthoDB" id="676513at2"/>